<evidence type="ECO:0000256" key="2">
    <source>
        <dbReference type="ARBA" id="ARBA00023125"/>
    </source>
</evidence>
<dbReference type="Pfam" id="PF00532">
    <property type="entry name" value="Peripla_BP_1"/>
    <property type="match status" value="1"/>
</dbReference>
<keyword evidence="7" id="KW-1185">Reference proteome</keyword>
<evidence type="ECO:0000259" key="4">
    <source>
        <dbReference type="Pfam" id="PF00532"/>
    </source>
</evidence>
<dbReference type="Gene3D" id="3.40.50.2300">
    <property type="match status" value="3"/>
</dbReference>
<feature type="domain" description="Transcriptional regulator LacI/GalR-like sensor" evidence="5">
    <location>
        <begin position="142"/>
        <end position="254"/>
    </location>
</feature>
<proteinExistence type="predicted"/>
<evidence type="ECO:0000256" key="1">
    <source>
        <dbReference type="ARBA" id="ARBA00023015"/>
    </source>
</evidence>
<gene>
    <name evidence="6" type="ORF">WIS52_03875</name>
</gene>
<evidence type="ECO:0000259" key="5">
    <source>
        <dbReference type="Pfam" id="PF13377"/>
    </source>
</evidence>
<reference evidence="6 7" key="1">
    <citation type="submission" date="2024-03" db="EMBL/GenBank/DDBJ databases">
        <title>Draft genome sequence of Pseudonocardia nematodicida JCM 31783.</title>
        <authorList>
            <person name="Butdee W."/>
            <person name="Duangmal K."/>
        </authorList>
    </citation>
    <scope>NUCLEOTIDE SEQUENCE [LARGE SCALE GENOMIC DNA]</scope>
    <source>
        <strain evidence="6 7">JCM 31783</strain>
    </source>
</reference>
<dbReference type="InterPro" id="IPR046335">
    <property type="entry name" value="LacI/GalR-like_sensor"/>
</dbReference>
<keyword evidence="1" id="KW-0805">Transcription regulation</keyword>
<dbReference type="CDD" id="cd06267">
    <property type="entry name" value="PBP1_LacI_sugar_binding-like"/>
    <property type="match status" value="1"/>
</dbReference>
<accession>A0ABV1K567</accession>
<dbReference type="SUPFAM" id="SSF53822">
    <property type="entry name" value="Periplasmic binding protein-like I"/>
    <property type="match status" value="1"/>
</dbReference>
<evidence type="ECO:0000256" key="3">
    <source>
        <dbReference type="ARBA" id="ARBA00023163"/>
    </source>
</evidence>
<sequence length="260" mass="27461">MRGGRTHTLTLVVPDIVNPYFAVLVDATFAAAAERGYAVFVEQAGQRRGDERHAADSLQRVAFDGVVFSPTFATRSELESLAERMPVVLLGESTGDTPLDVVRIDNVAAAHDVTAHVLAQGRTAPGFVGATTDIAPEPAAVSNFTQQQGAEAARRLLAAGPEIDALVCADDLLAIGVMAGLRRMGVRVPDDVAVTGWDNVPDGAYLHPTLTTLEPHADRIAAAAVARLADRIDGACPPAEHVVVPHEVVVRESSTRLDRP</sequence>
<protein>
    <submittedName>
        <fullName evidence="6">Substrate-binding domain-containing protein</fullName>
    </submittedName>
</protein>
<evidence type="ECO:0000313" key="6">
    <source>
        <dbReference type="EMBL" id="MEQ3549602.1"/>
    </source>
</evidence>
<name>A0ABV1K567_9PSEU</name>
<keyword evidence="2" id="KW-0238">DNA-binding</keyword>
<evidence type="ECO:0000313" key="7">
    <source>
        <dbReference type="Proteomes" id="UP001494902"/>
    </source>
</evidence>
<feature type="domain" description="Periplasmic binding protein/LacI sugar binding" evidence="4">
    <location>
        <begin position="6"/>
        <end position="125"/>
    </location>
</feature>
<keyword evidence="3" id="KW-0804">Transcription</keyword>
<comment type="caution">
    <text evidence="6">The sequence shown here is derived from an EMBL/GenBank/DDBJ whole genome shotgun (WGS) entry which is preliminary data.</text>
</comment>
<dbReference type="PANTHER" id="PTHR30146">
    <property type="entry name" value="LACI-RELATED TRANSCRIPTIONAL REPRESSOR"/>
    <property type="match status" value="1"/>
</dbReference>
<dbReference type="RefSeq" id="WP_349296794.1">
    <property type="nucleotide sequence ID" value="NZ_JBEDNQ010000001.1"/>
</dbReference>
<dbReference type="EMBL" id="JBEDNQ010000001">
    <property type="protein sequence ID" value="MEQ3549602.1"/>
    <property type="molecule type" value="Genomic_DNA"/>
</dbReference>
<dbReference type="InterPro" id="IPR001761">
    <property type="entry name" value="Peripla_BP/Lac1_sug-bd_dom"/>
</dbReference>
<dbReference type="Proteomes" id="UP001494902">
    <property type="component" value="Unassembled WGS sequence"/>
</dbReference>
<dbReference type="Pfam" id="PF13377">
    <property type="entry name" value="Peripla_BP_3"/>
    <property type="match status" value="1"/>
</dbReference>
<dbReference type="PANTHER" id="PTHR30146:SF109">
    <property type="entry name" value="HTH-TYPE TRANSCRIPTIONAL REGULATOR GALS"/>
    <property type="match status" value="1"/>
</dbReference>
<organism evidence="6 7">
    <name type="scientific">Pseudonocardia nematodicida</name>
    <dbReference type="NCBI Taxonomy" id="1206997"/>
    <lineage>
        <taxon>Bacteria</taxon>
        <taxon>Bacillati</taxon>
        <taxon>Actinomycetota</taxon>
        <taxon>Actinomycetes</taxon>
        <taxon>Pseudonocardiales</taxon>
        <taxon>Pseudonocardiaceae</taxon>
        <taxon>Pseudonocardia</taxon>
    </lineage>
</organism>
<dbReference type="InterPro" id="IPR028082">
    <property type="entry name" value="Peripla_BP_I"/>
</dbReference>